<protein>
    <submittedName>
        <fullName evidence="3">Peptidyl-prolyl cis-trans isomerase CYP95</fullName>
    </submittedName>
</protein>
<comment type="caution">
    <text evidence="3">The sequence shown here is derived from an EMBL/GenBank/DDBJ whole genome shotgun (WGS) entry which is preliminary data.</text>
</comment>
<sequence>MEKIKGKKQLVFLDVSIDGDPVERMIFECTAFFTKVDILVLYAFFSPQCSSSLMLPKTTENFRALCTGEKGVSAKTGKPLHYKGTFFHRIKRGYLAQATMEKVYMMGSFQVVADFDLILAALELQSK</sequence>
<dbReference type="GO" id="GO:0006457">
    <property type="term" value="P:protein folding"/>
    <property type="evidence" value="ECO:0007669"/>
    <property type="project" value="TreeGrafter"/>
</dbReference>
<dbReference type="GO" id="GO:0005737">
    <property type="term" value="C:cytoplasm"/>
    <property type="evidence" value="ECO:0007669"/>
    <property type="project" value="TreeGrafter"/>
</dbReference>
<comment type="similarity">
    <text evidence="1">Belongs to the cyclophilin-type PPIase family.</text>
</comment>
<dbReference type="GO" id="GO:0003755">
    <property type="term" value="F:peptidyl-prolyl cis-trans isomerase activity"/>
    <property type="evidence" value="ECO:0007669"/>
    <property type="project" value="InterPro"/>
</dbReference>
<dbReference type="GO" id="GO:0016018">
    <property type="term" value="F:cyclosporin A binding"/>
    <property type="evidence" value="ECO:0007669"/>
    <property type="project" value="TreeGrafter"/>
</dbReference>
<gene>
    <name evidence="3" type="ORF">Sangu_1629100</name>
</gene>
<evidence type="ECO:0000313" key="3">
    <source>
        <dbReference type="EMBL" id="KAL0330836.1"/>
    </source>
</evidence>
<reference evidence="3" key="1">
    <citation type="submission" date="2020-06" db="EMBL/GenBank/DDBJ databases">
        <authorList>
            <person name="Li T."/>
            <person name="Hu X."/>
            <person name="Zhang T."/>
            <person name="Song X."/>
            <person name="Zhang H."/>
            <person name="Dai N."/>
            <person name="Sheng W."/>
            <person name="Hou X."/>
            <person name="Wei L."/>
        </authorList>
    </citation>
    <scope>NUCLEOTIDE SEQUENCE</scope>
    <source>
        <strain evidence="3">G01</strain>
        <tissue evidence="3">Leaf</tissue>
    </source>
</reference>
<evidence type="ECO:0000259" key="2">
    <source>
        <dbReference type="PROSITE" id="PS50072"/>
    </source>
</evidence>
<dbReference type="Pfam" id="PF00160">
    <property type="entry name" value="Pro_isomerase"/>
    <property type="match status" value="1"/>
</dbReference>
<dbReference type="Gene3D" id="2.40.100.10">
    <property type="entry name" value="Cyclophilin-like"/>
    <property type="match status" value="1"/>
</dbReference>
<dbReference type="PANTHER" id="PTHR11071:SF561">
    <property type="entry name" value="PEPTIDYL-PROLYL CIS-TRANS ISOMERASE D-RELATED"/>
    <property type="match status" value="1"/>
</dbReference>
<evidence type="ECO:0000256" key="1">
    <source>
        <dbReference type="ARBA" id="ARBA00007365"/>
    </source>
</evidence>
<feature type="domain" description="PPIase cyclophilin-type" evidence="2">
    <location>
        <begin position="12"/>
        <end position="98"/>
    </location>
</feature>
<proteinExistence type="inferred from homology"/>
<reference evidence="3" key="2">
    <citation type="journal article" date="2024" name="Plant">
        <title>Genomic evolution and insights into agronomic trait innovations of Sesamum species.</title>
        <authorList>
            <person name="Miao H."/>
            <person name="Wang L."/>
            <person name="Qu L."/>
            <person name="Liu H."/>
            <person name="Sun Y."/>
            <person name="Le M."/>
            <person name="Wang Q."/>
            <person name="Wei S."/>
            <person name="Zheng Y."/>
            <person name="Lin W."/>
            <person name="Duan Y."/>
            <person name="Cao H."/>
            <person name="Xiong S."/>
            <person name="Wang X."/>
            <person name="Wei L."/>
            <person name="Li C."/>
            <person name="Ma Q."/>
            <person name="Ju M."/>
            <person name="Zhao R."/>
            <person name="Li G."/>
            <person name="Mu C."/>
            <person name="Tian Q."/>
            <person name="Mei H."/>
            <person name="Zhang T."/>
            <person name="Gao T."/>
            <person name="Zhang H."/>
        </authorList>
    </citation>
    <scope>NUCLEOTIDE SEQUENCE</scope>
    <source>
        <strain evidence="3">G01</strain>
    </source>
</reference>
<dbReference type="AlphaFoldDB" id="A0AAW2ML40"/>
<dbReference type="PANTHER" id="PTHR11071">
    <property type="entry name" value="PEPTIDYL-PROLYL CIS-TRANS ISOMERASE"/>
    <property type="match status" value="1"/>
</dbReference>
<accession>A0AAW2ML40</accession>
<dbReference type="EMBL" id="JACGWK010000010">
    <property type="protein sequence ID" value="KAL0330836.1"/>
    <property type="molecule type" value="Genomic_DNA"/>
</dbReference>
<name>A0AAW2ML40_9LAMI</name>
<dbReference type="SUPFAM" id="SSF50891">
    <property type="entry name" value="Cyclophilin-like"/>
    <property type="match status" value="1"/>
</dbReference>
<dbReference type="InterPro" id="IPR002130">
    <property type="entry name" value="Cyclophilin-type_PPIase_dom"/>
</dbReference>
<dbReference type="InterPro" id="IPR029000">
    <property type="entry name" value="Cyclophilin-like_dom_sf"/>
</dbReference>
<organism evidence="3">
    <name type="scientific">Sesamum angustifolium</name>
    <dbReference type="NCBI Taxonomy" id="2727405"/>
    <lineage>
        <taxon>Eukaryota</taxon>
        <taxon>Viridiplantae</taxon>
        <taxon>Streptophyta</taxon>
        <taxon>Embryophyta</taxon>
        <taxon>Tracheophyta</taxon>
        <taxon>Spermatophyta</taxon>
        <taxon>Magnoliopsida</taxon>
        <taxon>eudicotyledons</taxon>
        <taxon>Gunneridae</taxon>
        <taxon>Pentapetalae</taxon>
        <taxon>asterids</taxon>
        <taxon>lamiids</taxon>
        <taxon>Lamiales</taxon>
        <taxon>Pedaliaceae</taxon>
        <taxon>Sesamum</taxon>
    </lineage>
</organism>
<keyword evidence="3" id="KW-0413">Isomerase</keyword>
<dbReference type="PROSITE" id="PS50072">
    <property type="entry name" value="CSA_PPIASE_2"/>
    <property type="match status" value="1"/>
</dbReference>